<proteinExistence type="predicted"/>
<protein>
    <submittedName>
        <fullName evidence="2">Uncharacterized protein</fullName>
    </submittedName>
</protein>
<sequence length="86" mass="10030">MKNEPKPSARRSTIRRVDVPANGTEQSIPLINLIPNRVSLSPAEPFTTRHRLKIFHPSKIDLYSRFVFPIFFLLFNIGYWSVYLNV</sequence>
<reference evidence="2" key="1">
    <citation type="submission" date="2022-11" db="UniProtKB">
        <authorList>
            <consortium name="WormBaseParasite"/>
        </authorList>
    </citation>
    <scope>IDENTIFICATION</scope>
</reference>
<organism evidence="1 2">
    <name type="scientific">Panagrolaimus sp. PS1159</name>
    <dbReference type="NCBI Taxonomy" id="55785"/>
    <lineage>
        <taxon>Eukaryota</taxon>
        <taxon>Metazoa</taxon>
        <taxon>Ecdysozoa</taxon>
        <taxon>Nematoda</taxon>
        <taxon>Chromadorea</taxon>
        <taxon>Rhabditida</taxon>
        <taxon>Tylenchina</taxon>
        <taxon>Panagrolaimomorpha</taxon>
        <taxon>Panagrolaimoidea</taxon>
        <taxon>Panagrolaimidae</taxon>
        <taxon>Panagrolaimus</taxon>
    </lineage>
</organism>
<dbReference type="WBParaSite" id="PS1159_v2.g24197.t1">
    <property type="protein sequence ID" value="PS1159_v2.g24197.t1"/>
    <property type="gene ID" value="PS1159_v2.g24197"/>
</dbReference>
<evidence type="ECO:0000313" key="2">
    <source>
        <dbReference type="WBParaSite" id="PS1159_v2.g24197.t1"/>
    </source>
</evidence>
<evidence type="ECO:0000313" key="1">
    <source>
        <dbReference type="Proteomes" id="UP000887580"/>
    </source>
</evidence>
<accession>A0AC35G5N9</accession>
<name>A0AC35G5N9_9BILA</name>
<dbReference type="Proteomes" id="UP000887580">
    <property type="component" value="Unplaced"/>
</dbReference>